<feature type="domain" description="DUF3048" evidence="3">
    <location>
        <begin position="196"/>
        <end position="307"/>
    </location>
</feature>
<dbReference type="Proteomes" id="UP000886887">
    <property type="component" value="Unassembled WGS sequence"/>
</dbReference>
<dbReference type="InterPro" id="IPR021416">
    <property type="entry name" value="DUF3048_N"/>
</dbReference>
<proteinExistence type="predicted"/>
<dbReference type="InterPro" id="IPR035328">
    <property type="entry name" value="DUF3048_C"/>
</dbReference>
<evidence type="ECO:0000259" key="2">
    <source>
        <dbReference type="Pfam" id="PF11258"/>
    </source>
</evidence>
<keyword evidence="1" id="KW-0732">Signal</keyword>
<dbReference type="EMBL" id="DVFJ01000004">
    <property type="protein sequence ID" value="HIQ70767.1"/>
    <property type="molecule type" value="Genomic_DNA"/>
</dbReference>
<reference evidence="4" key="2">
    <citation type="journal article" date="2021" name="PeerJ">
        <title>Extensive microbial diversity within the chicken gut microbiome revealed by metagenomics and culture.</title>
        <authorList>
            <person name="Gilroy R."/>
            <person name="Ravi A."/>
            <person name="Getino M."/>
            <person name="Pursley I."/>
            <person name="Horton D.L."/>
            <person name="Alikhan N.F."/>
            <person name="Baker D."/>
            <person name="Gharbi K."/>
            <person name="Hall N."/>
            <person name="Watson M."/>
            <person name="Adriaenssens E.M."/>
            <person name="Foster-Nyarko E."/>
            <person name="Jarju S."/>
            <person name="Secka A."/>
            <person name="Antonio M."/>
            <person name="Oren A."/>
            <person name="Chaudhuri R.R."/>
            <person name="La Ragione R."/>
            <person name="Hildebrand F."/>
            <person name="Pallen M.J."/>
        </authorList>
    </citation>
    <scope>NUCLEOTIDE SEQUENCE</scope>
    <source>
        <strain evidence="4">ChiSxjej2B14-6234</strain>
    </source>
</reference>
<dbReference type="SUPFAM" id="SSF159774">
    <property type="entry name" value="YerB-like"/>
    <property type="match status" value="1"/>
</dbReference>
<feature type="signal peptide" evidence="1">
    <location>
        <begin position="1"/>
        <end position="24"/>
    </location>
</feature>
<reference evidence="4" key="1">
    <citation type="submission" date="2020-10" db="EMBL/GenBank/DDBJ databases">
        <authorList>
            <person name="Gilroy R."/>
        </authorList>
    </citation>
    <scope>NUCLEOTIDE SEQUENCE</scope>
    <source>
        <strain evidence="4">ChiSxjej2B14-6234</strain>
    </source>
</reference>
<gene>
    <name evidence="4" type="ORF">IAB73_00910</name>
</gene>
<evidence type="ECO:0000259" key="3">
    <source>
        <dbReference type="Pfam" id="PF17479"/>
    </source>
</evidence>
<name>A0A9D0Z7W3_9FIRM</name>
<dbReference type="Pfam" id="PF11258">
    <property type="entry name" value="DUF3048"/>
    <property type="match status" value="1"/>
</dbReference>
<comment type="caution">
    <text evidence="4">The sequence shown here is derived from an EMBL/GenBank/DDBJ whole genome shotgun (WGS) entry which is preliminary data.</text>
</comment>
<accession>A0A9D0Z7W3</accession>
<dbReference type="Pfam" id="PF17479">
    <property type="entry name" value="DUF3048_C"/>
    <property type="match status" value="1"/>
</dbReference>
<sequence>MKSYRLWALLAALCLWAAPCAAQGASPTTGLETGRAYRPVLVNLDNEPGARPQIGLAAADVVYEMVLYEGGYTRYTAVYNDRIPEYVESVRSARICHVDLYGDWGGAFVFNGVQEKAGTNTYEYIEDGHPILQAWDGIKSPKFYSRDENRQSPNNVRFALAQAMESADFTAPERSPLRFDAESPTRAGDDVVEFAIPYRVGSYHPSYLYDADSGSYRRYYNGQPMYDGMSGEAITCQNVIVMTAQLTWYEKDGERPLYRLTGTGACTYFTGGKRFEGTWERESWSQTTRYLDAQGEEVRFTPGRTFIQIVPEGQRIDIFG</sequence>
<dbReference type="AlphaFoldDB" id="A0A9D0Z7W3"/>
<dbReference type="Gene3D" id="3.50.90.10">
    <property type="entry name" value="YerB-like"/>
    <property type="match status" value="1"/>
</dbReference>
<feature type="domain" description="DUF3048" evidence="2">
    <location>
        <begin position="29"/>
        <end position="160"/>
    </location>
</feature>
<evidence type="ECO:0000313" key="4">
    <source>
        <dbReference type="EMBL" id="HIQ70767.1"/>
    </source>
</evidence>
<evidence type="ECO:0000313" key="5">
    <source>
        <dbReference type="Proteomes" id="UP000886887"/>
    </source>
</evidence>
<dbReference type="InterPro" id="IPR023158">
    <property type="entry name" value="YerB-like_sf"/>
</dbReference>
<evidence type="ECO:0000256" key="1">
    <source>
        <dbReference type="SAM" id="SignalP"/>
    </source>
</evidence>
<feature type="chain" id="PRO_5039460374" evidence="1">
    <location>
        <begin position="25"/>
        <end position="320"/>
    </location>
</feature>
<organism evidence="4 5">
    <name type="scientific">Candidatus Onthenecus intestinigallinarum</name>
    <dbReference type="NCBI Taxonomy" id="2840875"/>
    <lineage>
        <taxon>Bacteria</taxon>
        <taxon>Bacillati</taxon>
        <taxon>Bacillota</taxon>
        <taxon>Clostridia</taxon>
        <taxon>Eubacteriales</taxon>
        <taxon>Candidatus Onthenecus</taxon>
    </lineage>
</organism>
<protein>
    <submittedName>
        <fullName evidence="4">DUF3048 C-terminal domain-containing protein</fullName>
    </submittedName>
</protein>